<evidence type="ECO:0000256" key="1">
    <source>
        <dbReference type="SAM" id="Phobius"/>
    </source>
</evidence>
<keyword evidence="4" id="KW-1185">Reference proteome</keyword>
<dbReference type="RefSeq" id="WP_185905346.1">
    <property type="nucleotide sequence ID" value="NZ_JACMSE010000006.1"/>
</dbReference>
<protein>
    <submittedName>
        <fullName evidence="3">VanZ family protein</fullName>
    </submittedName>
</protein>
<dbReference type="Pfam" id="PF04892">
    <property type="entry name" value="VanZ"/>
    <property type="match status" value="1"/>
</dbReference>
<evidence type="ECO:0000313" key="3">
    <source>
        <dbReference type="EMBL" id="MBC2889529.1"/>
    </source>
</evidence>
<name>A0A842JK03_9ACTN</name>
<gene>
    <name evidence="3" type="ORF">H7313_09245</name>
</gene>
<dbReference type="InterPro" id="IPR006976">
    <property type="entry name" value="VanZ-like"/>
</dbReference>
<proteinExistence type="predicted"/>
<feature type="transmembrane region" description="Helical" evidence="1">
    <location>
        <begin position="220"/>
        <end position="243"/>
    </location>
</feature>
<dbReference type="AlphaFoldDB" id="A0A842JK03"/>
<keyword evidence="1" id="KW-1133">Transmembrane helix</keyword>
<dbReference type="PANTHER" id="PTHR36834:SF1">
    <property type="entry name" value="INTEGRAL MEMBRANE PROTEIN"/>
    <property type="match status" value="1"/>
</dbReference>
<comment type="caution">
    <text evidence="3">The sequence shown here is derived from an EMBL/GenBank/DDBJ whole genome shotgun (WGS) entry which is preliminary data.</text>
</comment>
<evidence type="ECO:0000259" key="2">
    <source>
        <dbReference type="Pfam" id="PF04892"/>
    </source>
</evidence>
<accession>A0A842JK03</accession>
<feature type="transmembrane region" description="Helical" evidence="1">
    <location>
        <begin position="6"/>
        <end position="27"/>
    </location>
</feature>
<dbReference type="Proteomes" id="UP000587396">
    <property type="component" value="Unassembled WGS sequence"/>
</dbReference>
<feature type="transmembrane region" description="Helical" evidence="1">
    <location>
        <begin position="39"/>
        <end position="62"/>
    </location>
</feature>
<sequence length="245" mass="26382">METILLAGYELAVVLAATLAAFALVRAHARSTRGRPARLALVLLFAFYLFGVVFVTGPLTVYDLARYGFEVNPRQLNLVPLVSLVQAADVGDALVGFALNVVLFVPLGLLLPLAWPRGARALPVATFGLGLSLLIELSQLFNNRTTDVDDLAANALGTLVGFAFYALWRDAVRRPRAVRGKHGGFGRPDPSGIAGFRSKDAPAFSLGAPRPWRALGEPAFYALALLVAHFLLYDELGFAKLLYGF</sequence>
<reference evidence="3 4" key="1">
    <citation type="submission" date="2020-08" db="EMBL/GenBank/DDBJ databases">
        <authorList>
            <person name="Liu C."/>
            <person name="Sun Q."/>
        </authorList>
    </citation>
    <scope>NUCLEOTIDE SEQUENCE [LARGE SCALE GENOMIC DNA]</scope>
    <source>
        <strain evidence="3 4">N22</strain>
    </source>
</reference>
<feature type="transmembrane region" description="Helical" evidence="1">
    <location>
        <begin position="93"/>
        <end position="114"/>
    </location>
</feature>
<keyword evidence="1" id="KW-0812">Transmembrane</keyword>
<feature type="transmembrane region" description="Helical" evidence="1">
    <location>
        <begin position="121"/>
        <end position="139"/>
    </location>
</feature>
<organism evidence="3 4">
    <name type="scientific">Gordonibacter massiliensis</name>
    <name type="common">ex Traore et al. 2017</name>
    <dbReference type="NCBI Taxonomy" id="1841863"/>
    <lineage>
        <taxon>Bacteria</taxon>
        <taxon>Bacillati</taxon>
        <taxon>Actinomycetota</taxon>
        <taxon>Coriobacteriia</taxon>
        <taxon>Eggerthellales</taxon>
        <taxon>Eggerthellaceae</taxon>
        <taxon>Gordonibacter</taxon>
    </lineage>
</organism>
<feature type="transmembrane region" description="Helical" evidence="1">
    <location>
        <begin position="151"/>
        <end position="168"/>
    </location>
</feature>
<feature type="domain" description="VanZ-like" evidence="2">
    <location>
        <begin position="45"/>
        <end position="168"/>
    </location>
</feature>
<evidence type="ECO:0000313" key="4">
    <source>
        <dbReference type="Proteomes" id="UP000587396"/>
    </source>
</evidence>
<dbReference type="PANTHER" id="PTHR36834">
    <property type="entry name" value="MEMBRANE PROTEIN-RELATED"/>
    <property type="match status" value="1"/>
</dbReference>
<dbReference type="EMBL" id="JACMSE010000006">
    <property type="protein sequence ID" value="MBC2889529.1"/>
    <property type="molecule type" value="Genomic_DNA"/>
</dbReference>
<dbReference type="InterPro" id="IPR053150">
    <property type="entry name" value="Teicoplanin_resist-assoc"/>
</dbReference>
<keyword evidence="1" id="KW-0472">Membrane</keyword>